<dbReference type="Proteomes" id="UP000045782">
    <property type="component" value="Unassembled WGS sequence"/>
</dbReference>
<dbReference type="EMBL" id="CSWP01000014">
    <property type="protein sequence ID" value="CPV72124.1"/>
    <property type="molecule type" value="Genomic_DNA"/>
</dbReference>
<dbReference type="AlphaFoldDB" id="A0A0U0Z3F2"/>
<evidence type="ECO:0000313" key="1">
    <source>
        <dbReference type="EMBL" id="CPV72124.1"/>
    </source>
</evidence>
<reference evidence="1 2" key="1">
    <citation type="submission" date="2015-03" db="EMBL/GenBank/DDBJ databases">
        <authorList>
            <person name="Murphy D."/>
        </authorList>
    </citation>
    <scope>NUCLEOTIDE SEQUENCE [LARGE SCALE GENOMIC DNA]</scope>
    <source>
        <strain evidence="1 2">PAP088</strain>
    </source>
</reference>
<organism evidence="1 2">
    <name type="scientific">Mycobacteroides abscessus</name>
    <dbReference type="NCBI Taxonomy" id="36809"/>
    <lineage>
        <taxon>Bacteria</taxon>
        <taxon>Bacillati</taxon>
        <taxon>Actinomycetota</taxon>
        <taxon>Actinomycetes</taxon>
        <taxon>Mycobacteriales</taxon>
        <taxon>Mycobacteriaceae</taxon>
        <taxon>Mycobacteroides</taxon>
    </lineage>
</organism>
<gene>
    <name evidence="1" type="ORF">ERS075579_05124</name>
</gene>
<protein>
    <submittedName>
        <fullName evidence="1">Uncharacterized protein</fullName>
    </submittedName>
</protein>
<sequence>MDVSALASHPVALAAVAIALLFAWKLRKAVMLIGVLAAVVLLVSMYR</sequence>
<dbReference type="RefSeq" id="WP_005063248.1">
    <property type="nucleotide sequence ID" value="NZ_AP022621.1"/>
</dbReference>
<name>A0A0U0Z3F2_9MYCO</name>
<proteinExistence type="predicted"/>
<accession>A0A0U0Z3F2</accession>
<evidence type="ECO:0000313" key="2">
    <source>
        <dbReference type="Proteomes" id="UP000045782"/>
    </source>
</evidence>